<evidence type="ECO:0000256" key="4">
    <source>
        <dbReference type="SAM" id="MobiDB-lite"/>
    </source>
</evidence>
<proteinExistence type="predicted"/>
<protein>
    <submittedName>
        <fullName evidence="5">Uncharacterized protein</fullName>
    </submittedName>
</protein>
<dbReference type="PANTHER" id="PTHR24173">
    <property type="entry name" value="ANKYRIN REPEAT CONTAINING"/>
    <property type="match status" value="1"/>
</dbReference>
<gene>
    <name evidence="5" type="ORF">PROFUN_01043</name>
</gene>
<keyword evidence="2 3" id="KW-0040">ANK repeat</keyword>
<evidence type="ECO:0000256" key="2">
    <source>
        <dbReference type="ARBA" id="ARBA00023043"/>
    </source>
</evidence>
<evidence type="ECO:0000313" key="5">
    <source>
        <dbReference type="EMBL" id="PRP78870.1"/>
    </source>
</evidence>
<feature type="repeat" description="ANK" evidence="3">
    <location>
        <begin position="144"/>
        <end position="176"/>
    </location>
</feature>
<feature type="compositionally biased region" description="Basic and acidic residues" evidence="4">
    <location>
        <begin position="301"/>
        <end position="345"/>
    </location>
</feature>
<dbReference type="SUPFAM" id="SSF48403">
    <property type="entry name" value="Ankyrin repeat"/>
    <property type="match status" value="1"/>
</dbReference>
<dbReference type="InterPro" id="IPR036770">
    <property type="entry name" value="Ankyrin_rpt-contain_sf"/>
</dbReference>
<dbReference type="InParanoid" id="A0A2P6N4H6"/>
<dbReference type="PROSITE" id="PS50088">
    <property type="entry name" value="ANK_REPEAT"/>
    <property type="match status" value="3"/>
</dbReference>
<reference evidence="5 6" key="1">
    <citation type="journal article" date="2018" name="Genome Biol. Evol.">
        <title>Multiple Roots of Fruiting Body Formation in Amoebozoa.</title>
        <authorList>
            <person name="Hillmann F."/>
            <person name="Forbes G."/>
            <person name="Novohradska S."/>
            <person name="Ferling I."/>
            <person name="Riege K."/>
            <person name="Groth M."/>
            <person name="Westermann M."/>
            <person name="Marz M."/>
            <person name="Spaller T."/>
            <person name="Winckler T."/>
            <person name="Schaap P."/>
            <person name="Glockner G."/>
        </authorList>
    </citation>
    <scope>NUCLEOTIDE SEQUENCE [LARGE SCALE GENOMIC DNA]</scope>
    <source>
        <strain evidence="5 6">Jena</strain>
    </source>
</reference>
<evidence type="ECO:0000313" key="6">
    <source>
        <dbReference type="Proteomes" id="UP000241769"/>
    </source>
</evidence>
<keyword evidence="1" id="KW-0677">Repeat</keyword>
<dbReference type="EMBL" id="MDYQ01000207">
    <property type="protein sequence ID" value="PRP78870.1"/>
    <property type="molecule type" value="Genomic_DNA"/>
</dbReference>
<dbReference type="InterPro" id="IPR022812">
    <property type="entry name" value="Dynamin"/>
</dbReference>
<dbReference type="InterPro" id="IPR027417">
    <property type="entry name" value="P-loop_NTPase"/>
</dbReference>
<dbReference type="OrthoDB" id="15385at2759"/>
<dbReference type="Pfam" id="PF12796">
    <property type="entry name" value="Ank_2"/>
    <property type="match status" value="2"/>
</dbReference>
<evidence type="ECO:0000256" key="1">
    <source>
        <dbReference type="ARBA" id="ARBA00022737"/>
    </source>
</evidence>
<keyword evidence="6" id="KW-1185">Reference proteome</keyword>
<dbReference type="PRINTS" id="PR00195">
    <property type="entry name" value="DYNAMIN"/>
</dbReference>
<organism evidence="5 6">
    <name type="scientific">Planoprotostelium fungivorum</name>
    <dbReference type="NCBI Taxonomy" id="1890364"/>
    <lineage>
        <taxon>Eukaryota</taxon>
        <taxon>Amoebozoa</taxon>
        <taxon>Evosea</taxon>
        <taxon>Variosea</taxon>
        <taxon>Cavosteliida</taxon>
        <taxon>Cavosteliaceae</taxon>
        <taxon>Planoprotostelium</taxon>
    </lineage>
</organism>
<dbReference type="SMART" id="SM00248">
    <property type="entry name" value="ANK"/>
    <property type="match status" value="5"/>
</dbReference>
<accession>A0A2P6N4H6</accession>
<dbReference type="PANTHER" id="PTHR24173:SF74">
    <property type="entry name" value="ANKYRIN REPEAT DOMAIN-CONTAINING PROTEIN 16"/>
    <property type="match status" value="1"/>
</dbReference>
<dbReference type="SUPFAM" id="SSF52540">
    <property type="entry name" value="P-loop containing nucleoside triphosphate hydrolases"/>
    <property type="match status" value="1"/>
</dbReference>
<dbReference type="Gene3D" id="1.25.40.20">
    <property type="entry name" value="Ankyrin repeat-containing domain"/>
    <property type="match status" value="2"/>
</dbReference>
<feature type="repeat" description="ANK" evidence="3">
    <location>
        <begin position="111"/>
        <end position="143"/>
    </location>
</feature>
<name>A0A2P6N4H6_9EUKA</name>
<sequence length="501" mass="55728">MHITGASPTTYYLWKEAMDIKLSGCDVSSEYEAAMEAQQEASSYNDLHACSFTDTDVVELASIIETATTAMINQKDHNGNTPLIWAASEGRFDIAEALIDQGCNINAQNYNGETALFLAAGRGHIQMVDLLLLNTANPNICDLNGASPMHMAASIGRSDILKVFNRYSAYMTVTDDFGDSLLHYTVRGGHMEALKYLVNRAGLSVDIINEDEETPMDLATALGEDAMMEFLSSAPGLIALQRLWSRFGFMFGRKELPHGLSVSYNKSLNSLTMNTPTVSITAAEGEEVQQGSTVGSQAEEYLGREGSRRDLLRRESEAISREKAEEAARKKQKEEQERREQKEIDDSAELDNISSIEPGCSYSNLSAKTFDSFHKITSITRDFHTDKLWATPELLLVGAHRSGKTTCLEILLGHSLDMETKRPIHFLFTNNPEAAQPKITVKRDILDADGHDVTTDITQLGSHIRKRNMLTEVPLSIRYEWCNTFDFTVIDLPGLYEVREL</sequence>
<dbReference type="Proteomes" id="UP000241769">
    <property type="component" value="Unassembled WGS sequence"/>
</dbReference>
<comment type="caution">
    <text evidence="5">The sequence shown here is derived from an EMBL/GenBank/DDBJ whole genome shotgun (WGS) entry which is preliminary data.</text>
</comment>
<dbReference type="PROSITE" id="PS50297">
    <property type="entry name" value="ANK_REP_REGION"/>
    <property type="match status" value="3"/>
</dbReference>
<feature type="region of interest" description="Disordered" evidence="4">
    <location>
        <begin position="284"/>
        <end position="346"/>
    </location>
</feature>
<dbReference type="STRING" id="1890364.A0A2P6N4H6"/>
<feature type="repeat" description="ANK" evidence="3">
    <location>
        <begin position="78"/>
        <end position="110"/>
    </location>
</feature>
<evidence type="ECO:0000256" key="3">
    <source>
        <dbReference type="PROSITE-ProRule" id="PRU00023"/>
    </source>
</evidence>
<dbReference type="InterPro" id="IPR002110">
    <property type="entry name" value="Ankyrin_rpt"/>
</dbReference>
<dbReference type="Gene3D" id="3.40.50.300">
    <property type="entry name" value="P-loop containing nucleotide triphosphate hydrolases"/>
    <property type="match status" value="1"/>
</dbReference>
<dbReference type="AlphaFoldDB" id="A0A2P6N4H6"/>